<dbReference type="AlphaFoldDB" id="A0A517ZUU7"/>
<dbReference type="NCBIfam" id="TIGR00442">
    <property type="entry name" value="hisS"/>
    <property type="match status" value="1"/>
</dbReference>
<feature type="binding site" evidence="10">
    <location>
        <position position="278"/>
    </location>
    <ligand>
        <name>L-histidine</name>
        <dbReference type="ChEBI" id="CHEBI:57595"/>
    </ligand>
</feature>
<keyword evidence="6 9" id="KW-0648">Protein biosynthesis</keyword>
<feature type="binding site" evidence="10">
    <location>
        <position position="131"/>
    </location>
    <ligand>
        <name>L-histidine</name>
        <dbReference type="ChEBI" id="CHEBI:57595"/>
    </ligand>
</feature>
<dbReference type="EC" id="6.1.1.21" evidence="9"/>
<dbReference type="Pfam" id="PF13393">
    <property type="entry name" value="tRNA-synt_His"/>
    <property type="match status" value="1"/>
</dbReference>
<dbReference type="PANTHER" id="PTHR11476:SF7">
    <property type="entry name" value="HISTIDINE--TRNA LIGASE"/>
    <property type="match status" value="1"/>
</dbReference>
<dbReference type="InterPro" id="IPR045864">
    <property type="entry name" value="aa-tRNA-synth_II/BPL/LPL"/>
</dbReference>
<dbReference type="GO" id="GO:0005737">
    <property type="term" value="C:cytoplasm"/>
    <property type="evidence" value="ECO:0007669"/>
    <property type="project" value="UniProtKB-SubCell"/>
</dbReference>
<dbReference type="GO" id="GO:0004821">
    <property type="term" value="F:histidine-tRNA ligase activity"/>
    <property type="evidence" value="ECO:0007669"/>
    <property type="project" value="UniProtKB-UniRule"/>
</dbReference>
<dbReference type="SUPFAM" id="SSF55681">
    <property type="entry name" value="Class II aaRS and biotin synthetases"/>
    <property type="match status" value="1"/>
</dbReference>
<evidence type="ECO:0000256" key="1">
    <source>
        <dbReference type="ARBA" id="ARBA00008226"/>
    </source>
</evidence>
<dbReference type="InterPro" id="IPR036621">
    <property type="entry name" value="Anticodon-bd_dom_sf"/>
</dbReference>
<reference evidence="12 13" key="1">
    <citation type="submission" date="2019-02" db="EMBL/GenBank/DDBJ databases">
        <title>Deep-cultivation of Planctomycetes and their phenomic and genomic characterization uncovers novel biology.</title>
        <authorList>
            <person name="Wiegand S."/>
            <person name="Jogler M."/>
            <person name="Boedeker C."/>
            <person name="Pinto D."/>
            <person name="Vollmers J."/>
            <person name="Rivas-Marin E."/>
            <person name="Kohn T."/>
            <person name="Peeters S.H."/>
            <person name="Heuer A."/>
            <person name="Rast P."/>
            <person name="Oberbeckmann S."/>
            <person name="Bunk B."/>
            <person name="Jeske O."/>
            <person name="Meyerdierks A."/>
            <person name="Storesund J.E."/>
            <person name="Kallscheuer N."/>
            <person name="Luecker S."/>
            <person name="Lage O.M."/>
            <person name="Pohl T."/>
            <person name="Merkel B.J."/>
            <person name="Hornburger P."/>
            <person name="Mueller R.-W."/>
            <person name="Bruemmer F."/>
            <person name="Labrenz M."/>
            <person name="Spormann A.M."/>
            <person name="Op den Camp H."/>
            <person name="Overmann J."/>
            <person name="Amann R."/>
            <person name="Jetten M.S.M."/>
            <person name="Mascher T."/>
            <person name="Medema M.H."/>
            <person name="Devos D.P."/>
            <person name="Kaster A.-K."/>
            <person name="Ovreas L."/>
            <person name="Rohde M."/>
            <person name="Galperin M.Y."/>
            <person name="Jogler C."/>
        </authorList>
    </citation>
    <scope>NUCLEOTIDE SEQUENCE [LARGE SCALE GENOMIC DNA]</scope>
    <source>
        <strain evidence="12 13">Mal52</strain>
    </source>
</reference>
<feature type="binding site" evidence="10">
    <location>
        <begin position="83"/>
        <end position="85"/>
    </location>
    <ligand>
        <name>L-histidine</name>
        <dbReference type="ChEBI" id="CHEBI:57595"/>
    </ligand>
</feature>
<keyword evidence="9" id="KW-0963">Cytoplasm</keyword>
<comment type="similarity">
    <text evidence="1 9">Belongs to the class-II aminoacyl-tRNA synthetase family.</text>
</comment>
<evidence type="ECO:0000259" key="11">
    <source>
        <dbReference type="PROSITE" id="PS50862"/>
    </source>
</evidence>
<evidence type="ECO:0000256" key="10">
    <source>
        <dbReference type="PIRSR" id="PIRSR001549-1"/>
    </source>
</evidence>
<dbReference type="Proteomes" id="UP000319383">
    <property type="component" value="Chromosome"/>
</dbReference>
<comment type="subunit">
    <text evidence="2 9">Homodimer.</text>
</comment>
<feature type="domain" description="Aminoacyl-transfer RNA synthetases class-II family profile" evidence="11">
    <location>
        <begin position="1"/>
        <end position="347"/>
    </location>
</feature>
<keyword evidence="3 9" id="KW-0436">Ligase</keyword>
<evidence type="ECO:0000256" key="2">
    <source>
        <dbReference type="ARBA" id="ARBA00011738"/>
    </source>
</evidence>
<dbReference type="InterPro" id="IPR004516">
    <property type="entry name" value="HisRS/HisZ"/>
</dbReference>
<dbReference type="EMBL" id="CP036276">
    <property type="protein sequence ID" value="QDU46240.1"/>
    <property type="molecule type" value="Genomic_DNA"/>
</dbReference>
<protein>
    <recommendedName>
        <fullName evidence="9">Histidine--tRNA ligase</fullName>
        <ecNumber evidence="9">6.1.1.21</ecNumber>
    </recommendedName>
    <alternativeName>
        <fullName evidence="9">Histidyl-tRNA synthetase</fullName>
        <shortName evidence="9">HisRS</shortName>
    </alternativeName>
</protein>
<feature type="binding site" evidence="10">
    <location>
        <position position="127"/>
    </location>
    <ligand>
        <name>L-histidine</name>
        <dbReference type="ChEBI" id="CHEBI:57595"/>
    </ligand>
</feature>
<dbReference type="InterPro" id="IPR033656">
    <property type="entry name" value="HisRS_anticodon"/>
</dbReference>
<evidence type="ECO:0000256" key="8">
    <source>
        <dbReference type="ARBA" id="ARBA00047639"/>
    </source>
</evidence>
<evidence type="ECO:0000256" key="7">
    <source>
        <dbReference type="ARBA" id="ARBA00023146"/>
    </source>
</evidence>
<evidence type="ECO:0000256" key="9">
    <source>
        <dbReference type="HAMAP-Rule" id="MF_00127"/>
    </source>
</evidence>
<organism evidence="12 13">
    <name type="scientific">Symmachiella dynata</name>
    <dbReference type="NCBI Taxonomy" id="2527995"/>
    <lineage>
        <taxon>Bacteria</taxon>
        <taxon>Pseudomonadati</taxon>
        <taxon>Planctomycetota</taxon>
        <taxon>Planctomycetia</taxon>
        <taxon>Planctomycetales</taxon>
        <taxon>Planctomycetaceae</taxon>
        <taxon>Symmachiella</taxon>
    </lineage>
</organism>
<keyword evidence="7 9" id="KW-0030">Aminoacyl-tRNA synthetase</keyword>
<evidence type="ECO:0000256" key="3">
    <source>
        <dbReference type="ARBA" id="ARBA00022598"/>
    </source>
</evidence>
<dbReference type="InterPro" id="IPR004154">
    <property type="entry name" value="Anticodon-bd"/>
</dbReference>
<accession>A0A517ZUU7</accession>
<proteinExistence type="inferred from homology"/>
<keyword evidence="4 9" id="KW-0547">Nucleotide-binding</keyword>
<dbReference type="Gene3D" id="3.40.50.800">
    <property type="entry name" value="Anticodon-binding domain"/>
    <property type="match status" value="1"/>
</dbReference>
<dbReference type="PANTHER" id="PTHR11476">
    <property type="entry name" value="HISTIDYL-TRNA SYNTHETASE"/>
    <property type="match status" value="1"/>
</dbReference>
<keyword evidence="13" id="KW-1185">Reference proteome</keyword>
<evidence type="ECO:0000313" key="12">
    <source>
        <dbReference type="EMBL" id="QDU46240.1"/>
    </source>
</evidence>
<dbReference type="GO" id="GO:0005524">
    <property type="term" value="F:ATP binding"/>
    <property type="evidence" value="ECO:0007669"/>
    <property type="project" value="UniProtKB-UniRule"/>
</dbReference>
<evidence type="ECO:0000256" key="4">
    <source>
        <dbReference type="ARBA" id="ARBA00022741"/>
    </source>
</evidence>
<evidence type="ECO:0000256" key="5">
    <source>
        <dbReference type="ARBA" id="ARBA00022840"/>
    </source>
</evidence>
<comment type="catalytic activity">
    <reaction evidence="8 9">
        <text>tRNA(His) + L-histidine + ATP = L-histidyl-tRNA(His) + AMP + diphosphate + H(+)</text>
        <dbReference type="Rhea" id="RHEA:17313"/>
        <dbReference type="Rhea" id="RHEA-COMP:9665"/>
        <dbReference type="Rhea" id="RHEA-COMP:9689"/>
        <dbReference type="ChEBI" id="CHEBI:15378"/>
        <dbReference type="ChEBI" id="CHEBI:30616"/>
        <dbReference type="ChEBI" id="CHEBI:33019"/>
        <dbReference type="ChEBI" id="CHEBI:57595"/>
        <dbReference type="ChEBI" id="CHEBI:78442"/>
        <dbReference type="ChEBI" id="CHEBI:78527"/>
        <dbReference type="ChEBI" id="CHEBI:456215"/>
        <dbReference type="EC" id="6.1.1.21"/>
    </reaction>
</comment>
<feature type="binding site" evidence="10">
    <location>
        <begin position="282"/>
        <end position="283"/>
    </location>
    <ligand>
        <name>L-histidine</name>
        <dbReference type="ChEBI" id="CHEBI:57595"/>
    </ligand>
</feature>
<dbReference type="InterPro" id="IPR006195">
    <property type="entry name" value="aa-tRNA-synth_II"/>
</dbReference>
<dbReference type="Gene3D" id="3.30.930.10">
    <property type="entry name" value="Bira Bifunctional Protein, Domain 2"/>
    <property type="match status" value="1"/>
</dbReference>
<dbReference type="HAMAP" id="MF_00127">
    <property type="entry name" value="His_tRNA_synth"/>
    <property type="match status" value="1"/>
</dbReference>
<evidence type="ECO:0000313" key="13">
    <source>
        <dbReference type="Proteomes" id="UP000319383"/>
    </source>
</evidence>
<name>A0A517ZUU7_9PLAN</name>
<dbReference type="SUPFAM" id="SSF52954">
    <property type="entry name" value="Class II aaRS ABD-related"/>
    <property type="match status" value="1"/>
</dbReference>
<dbReference type="KEGG" id="sdyn:Mal52_47580"/>
<evidence type="ECO:0000256" key="6">
    <source>
        <dbReference type="ARBA" id="ARBA00022917"/>
    </source>
</evidence>
<gene>
    <name evidence="9 12" type="primary">hisS</name>
    <name evidence="12" type="ORF">Mal52_47580</name>
</gene>
<dbReference type="InterPro" id="IPR015807">
    <property type="entry name" value="His-tRNA-ligase"/>
</dbReference>
<dbReference type="PROSITE" id="PS50862">
    <property type="entry name" value="AA_TRNA_LIGASE_II"/>
    <property type="match status" value="1"/>
</dbReference>
<sequence>MKQQLIQPRVLKGFRDYLPGAMIPREALMQTAREVYRSYGFSPIDTPALEYAEILLGKGGDESDKQVFRFQDQGKRDVAMRFDLTVPFARFTSQHLNDIGTPFKRYHIGTVWRGENPQKGRYREFMQCDFDTIGTAANIADIETLLVIHDLLCAIGFEKFTTRVNNRLVLNGLLEKLDLAEQSVGVLRALDKLQKIGADGVSAELTEKVGLSNDQAQQVLKLVTTEGDTETVMSELSTLLAGNERGELGVHNLHELFRCAARAGIPAERIALDVTIARGLDYYTGTIYETFLGDLPGIGSICSGGRYDNLTGLFSKQALPGVGASLGLDRLLAAMEELKMLPGISTPAPVLVILFDAEKSGEYLRIGRELRAAGISTEVYVDPKGVGKQMKYANRKGFQLAIIAGGDEFAVGNWQVKNLQSGEQQTVPEAELIAHVTSELSSDGGSAG</sequence>
<dbReference type="InterPro" id="IPR041715">
    <property type="entry name" value="HisRS-like_core"/>
</dbReference>
<comment type="subcellular location">
    <subcellularLocation>
        <location evidence="9">Cytoplasm</location>
    </subcellularLocation>
</comment>
<dbReference type="CDD" id="cd00859">
    <property type="entry name" value="HisRS_anticodon"/>
    <property type="match status" value="1"/>
</dbReference>
<feature type="binding site" evidence="10">
    <location>
        <position position="113"/>
    </location>
    <ligand>
        <name>L-histidine</name>
        <dbReference type="ChEBI" id="CHEBI:57595"/>
    </ligand>
</feature>
<dbReference type="CDD" id="cd00773">
    <property type="entry name" value="HisRS-like_core"/>
    <property type="match status" value="1"/>
</dbReference>
<dbReference type="Pfam" id="PF03129">
    <property type="entry name" value="HGTP_anticodon"/>
    <property type="match status" value="1"/>
</dbReference>
<dbReference type="PIRSF" id="PIRSF001549">
    <property type="entry name" value="His-tRNA_synth"/>
    <property type="match status" value="1"/>
</dbReference>
<dbReference type="GO" id="GO:0006427">
    <property type="term" value="P:histidyl-tRNA aminoacylation"/>
    <property type="evidence" value="ECO:0007669"/>
    <property type="project" value="UniProtKB-UniRule"/>
</dbReference>
<keyword evidence="5 9" id="KW-0067">ATP-binding</keyword>